<evidence type="ECO:0000313" key="2">
    <source>
        <dbReference type="Proteomes" id="UP000308199"/>
    </source>
</evidence>
<sequence>MTDWCCFLSGSRFSKLDLFLFAVGSWILLRLSQTARARAKTTKLHGPPASSWLFGVSKEVFKGDSGALFEKWADEYGPVYQIPGPFGSRRTVLTDAKAIAHFYSKETFTFVNSTFTKNAIANLIGKGVLWAEGESHRRMNCVSLDSIGLAGFGHDFGALEGRHSDVAEMFDSFSSLPAH</sequence>
<organism evidence="1 2">
    <name type="scientific">Phellinidium pouzarii</name>
    <dbReference type="NCBI Taxonomy" id="167371"/>
    <lineage>
        <taxon>Eukaryota</taxon>
        <taxon>Fungi</taxon>
        <taxon>Dikarya</taxon>
        <taxon>Basidiomycota</taxon>
        <taxon>Agaricomycotina</taxon>
        <taxon>Agaricomycetes</taxon>
        <taxon>Hymenochaetales</taxon>
        <taxon>Hymenochaetaceae</taxon>
        <taxon>Phellinidium</taxon>
    </lineage>
</organism>
<dbReference type="OrthoDB" id="1470350at2759"/>
<dbReference type="SUPFAM" id="SSF48264">
    <property type="entry name" value="Cytochrome P450"/>
    <property type="match status" value="1"/>
</dbReference>
<dbReference type="InterPro" id="IPR036396">
    <property type="entry name" value="Cyt_P450_sf"/>
</dbReference>
<dbReference type="GO" id="GO:0016705">
    <property type="term" value="F:oxidoreductase activity, acting on paired donors, with incorporation or reduction of molecular oxygen"/>
    <property type="evidence" value="ECO:0007669"/>
    <property type="project" value="InterPro"/>
</dbReference>
<feature type="non-terminal residue" evidence="1">
    <location>
        <position position="179"/>
    </location>
</feature>
<accession>A0A4S4KRQ4</accession>
<comment type="caution">
    <text evidence="1">The sequence shown here is derived from an EMBL/GenBank/DDBJ whole genome shotgun (WGS) entry which is preliminary data.</text>
</comment>
<evidence type="ECO:0008006" key="3">
    <source>
        <dbReference type="Google" id="ProtNLM"/>
    </source>
</evidence>
<dbReference type="Proteomes" id="UP000308199">
    <property type="component" value="Unassembled WGS sequence"/>
</dbReference>
<gene>
    <name evidence="1" type="ORF">EW145_g6961</name>
</gene>
<evidence type="ECO:0000313" key="1">
    <source>
        <dbReference type="EMBL" id="THH01154.1"/>
    </source>
</evidence>
<name>A0A4S4KRQ4_9AGAM</name>
<dbReference type="EMBL" id="SGPK01000602">
    <property type="protein sequence ID" value="THH01154.1"/>
    <property type="molecule type" value="Genomic_DNA"/>
</dbReference>
<reference evidence="1 2" key="1">
    <citation type="submission" date="2019-02" db="EMBL/GenBank/DDBJ databases">
        <title>Genome sequencing of the rare red list fungi Phellinidium pouzarii.</title>
        <authorList>
            <person name="Buettner E."/>
            <person name="Kellner H."/>
        </authorList>
    </citation>
    <scope>NUCLEOTIDE SEQUENCE [LARGE SCALE GENOMIC DNA]</scope>
    <source>
        <strain evidence="1 2">DSM 108285</strain>
    </source>
</reference>
<dbReference type="GO" id="GO:0020037">
    <property type="term" value="F:heme binding"/>
    <property type="evidence" value="ECO:0007669"/>
    <property type="project" value="InterPro"/>
</dbReference>
<protein>
    <recommendedName>
        <fullName evidence="3">Cytochrome P450</fullName>
    </recommendedName>
</protein>
<dbReference type="GO" id="GO:0005506">
    <property type="term" value="F:iron ion binding"/>
    <property type="evidence" value="ECO:0007669"/>
    <property type="project" value="InterPro"/>
</dbReference>
<proteinExistence type="predicted"/>
<dbReference type="AlphaFoldDB" id="A0A4S4KRQ4"/>
<dbReference type="GO" id="GO:0004497">
    <property type="term" value="F:monooxygenase activity"/>
    <property type="evidence" value="ECO:0007669"/>
    <property type="project" value="InterPro"/>
</dbReference>
<dbReference type="Gene3D" id="1.10.630.10">
    <property type="entry name" value="Cytochrome P450"/>
    <property type="match status" value="1"/>
</dbReference>
<keyword evidence="2" id="KW-1185">Reference proteome</keyword>